<feature type="region of interest" description="Disordered" evidence="2">
    <location>
        <begin position="322"/>
        <end position="347"/>
    </location>
</feature>
<organism evidence="4 5">
    <name type="scientific">Gigaspora margarita</name>
    <dbReference type="NCBI Taxonomy" id="4874"/>
    <lineage>
        <taxon>Eukaryota</taxon>
        <taxon>Fungi</taxon>
        <taxon>Fungi incertae sedis</taxon>
        <taxon>Mucoromycota</taxon>
        <taxon>Glomeromycotina</taxon>
        <taxon>Glomeromycetes</taxon>
        <taxon>Diversisporales</taxon>
        <taxon>Gigasporaceae</taxon>
        <taxon>Gigaspora</taxon>
    </lineage>
</organism>
<gene>
    <name evidence="4" type="ORF">GMARGA_LOCUS9168</name>
</gene>
<feature type="compositionally biased region" description="Polar residues" evidence="2">
    <location>
        <begin position="322"/>
        <end position="339"/>
    </location>
</feature>
<keyword evidence="5" id="KW-1185">Reference proteome</keyword>
<dbReference type="Gene3D" id="3.30.200.20">
    <property type="entry name" value="Phosphorylase Kinase, domain 1"/>
    <property type="match status" value="1"/>
</dbReference>
<comment type="caution">
    <text evidence="4">The sequence shown here is derived from an EMBL/GenBank/DDBJ whole genome shotgun (WGS) entry which is preliminary data.</text>
</comment>
<dbReference type="Proteomes" id="UP000789901">
    <property type="component" value="Unassembled WGS sequence"/>
</dbReference>
<sequence>MCEINELLTSLVIPYVESSNVEWYEQRLKEGRIFQYDYSKFIIRKQIGKGGFGTVYSADYGVQKLALKRFTSKNTIRDFAREVKRIYKVSIHDNINRFHGITYETVDQFIINEKYSPASTPFSETSTGPSEYFTLVTIDSSNIITRKHAEMIYSCIDGNKFPCKFRLLYRASRDGLKLKDFHKLCDDKEGTVVVLKVNQTEILGGYNPMIWQKAPRKFGIPVNSSVETENLKSRKDKRIRRAIFHQTILFTIDIAQLLTIMVYRELGRFIYQLPSNIFAELFSTAFTIFVMTKFLDKFPELFKANSNIVIGNLGVDNRNLNHQPQTNIDEGELSNQPRTNIDEGELNRQPQVNVEISSEHD</sequence>
<feature type="domain" description="TLDc" evidence="3">
    <location>
        <begin position="139"/>
        <end position="219"/>
    </location>
</feature>
<evidence type="ECO:0000313" key="5">
    <source>
        <dbReference type="Proteomes" id="UP000789901"/>
    </source>
</evidence>
<protein>
    <submittedName>
        <fullName evidence="4">27049_t:CDS:1</fullName>
    </submittedName>
</protein>
<proteinExistence type="predicted"/>
<dbReference type="Pfam" id="PF07534">
    <property type="entry name" value="TLD"/>
    <property type="match status" value="1"/>
</dbReference>
<dbReference type="InterPro" id="IPR006571">
    <property type="entry name" value="TLDc_dom"/>
</dbReference>
<accession>A0ABN7UQM3</accession>
<dbReference type="InterPro" id="IPR017441">
    <property type="entry name" value="Protein_kinase_ATP_BS"/>
</dbReference>
<evidence type="ECO:0000313" key="4">
    <source>
        <dbReference type="EMBL" id="CAG8647339.1"/>
    </source>
</evidence>
<reference evidence="4 5" key="1">
    <citation type="submission" date="2021-06" db="EMBL/GenBank/DDBJ databases">
        <authorList>
            <person name="Kallberg Y."/>
            <person name="Tangrot J."/>
            <person name="Rosling A."/>
        </authorList>
    </citation>
    <scope>NUCLEOTIDE SEQUENCE [LARGE SCALE GENOMIC DNA]</scope>
    <source>
        <strain evidence="4 5">120-4 pot B 10/14</strain>
    </source>
</reference>
<evidence type="ECO:0000256" key="2">
    <source>
        <dbReference type="SAM" id="MobiDB-lite"/>
    </source>
</evidence>
<dbReference type="SUPFAM" id="SSF56112">
    <property type="entry name" value="Protein kinase-like (PK-like)"/>
    <property type="match status" value="1"/>
</dbReference>
<dbReference type="InterPro" id="IPR011009">
    <property type="entry name" value="Kinase-like_dom_sf"/>
</dbReference>
<keyword evidence="1" id="KW-0067">ATP-binding</keyword>
<evidence type="ECO:0000259" key="3">
    <source>
        <dbReference type="Pfam" id="PF07534"/>
    </source>
</evidence>
<evidence type="ECO:0000256" key="1">
    <source>
        <dbReference type="PROSITE-ProRule" id="PRU10141"/>
    </source>
</evidence>
<keyword evidence="1" id="KW-0547">Nucleotide-binding</keyword>
<name>A0ABN7UQM3_GIGMA</name>
<dbReference type="PROSITE" id="PS00107">
    <property type="entry name" value="PROTEIN_KINASE_ATP"/>
    <property type="match status" value="1"/>
</dbReference>
<feature type="binding site" evidence="1">
    <location>
        <position position="68"/>
    </location>
    <ligand>
        <name>ATP</name>
        <dbReference type="ChEBI" id="CHEBI:30616"/>
    </ligand>
</feature>
<dbReference type="EMBL" id="CAJVQB010004855">
    <property type="protein sequence ID" value="CAG8647339.1"/>
    <property type="molecule type" value="Genomic_DNA"/>
</dbReference>